<keyword evidence="4" id="KW-1185">Reference proteome</keyword>
<feature type="transmembrane region" description="Helical" evidence="2">
    <location>
        <begin position="60"/>
        <end position="78"/>
    </location>
</feature>
<dbReference type="AlphaFoldDB" id="A0A2P6VDD9"/>
<evidence type="ECO:0000313" key="4">
    <source>
        <dbReference type="Proteomes" id="UP000239649"/>
    </source>
</evidence>
<dbReference type="EMBL" id="LHPF02000011">
    <property type="protein sequence ID" value="PSC72113.1"/>
    <property type="molecule type" value="Genomic_DNA"/>
</dbReference>
<evidence type="ECO:0000313" key="3">
    <source>
        <dbReference type="EMBL" id="PSC72113.1"/>
    </source>
</evidence>
<dbReference type="Proteomes" id="UP000239649">
    <property type="component" value="Unassembled WGS sequence"/>
</dbReference>
<reference evidence="3 4" key="1">
    <citation type="journal article" date="2018" name="Plant J.">
        <title>Genome sequences of Chlorella sorokiniana UTEX 1602 and Micractinium conductrix SAG 241.80: implications to maltose excretion by a green alga.</title>
        <authorList>
            <person name="Arriola M.B."/>
            <person name="Velmurugan N."/>
            <person name="Zhang Y."/>
            <person name="Plunkett M.H."/>
            <person name="Hondzo H."/>
            <person name="Barney B.M."/>
        </authorList>
    </citation>
    <scope>NUCLEOTIDE SEQUENCE [LARGE SCALE GENOMIC DNA]</scope>
    <source>
        <strain evidence="3 4">SAG 241.80</strain>
    </source>
</reference>
<evidence type="ECO:0000256" key="1">
    <source>
        <dbReference type="SAM" id="MobiDB-lite"/>
    </source>
</evidence>
<feature type="transmembrane region" description="Helical" evidence="2">
    <location>
        <begin position="202"/>
        <end position="222"/>
    </location>
</feature>
<feature type="transmembrane region" description="Helical" evidence="2">
    <location>
        <begin position="158"/>
        <end position="182"/>
    </location>
</feature>
<name>A0A2P6VDD9_9CHLO</name>
<accession>A0A2P6VDD9</accession>
<organism evidence="3 4">
    <name type="scientific">Micractinium conductrix</name>
    <dbReference type="NCBI Taxonomy" id="554055"/>
    <lineage>
        <taxon>Eukaryota</taxon>
        <taxon>Viridiplantae</taxon>
        <taxon>Chlorophyta</taxon>
        <taxon>core chlorophytes</taxon>
        <taxon>Trebouxiophyceae</taxon>
        <taxon>Chlorellales</taxon>
        <taxon>Chlorellaceae</taxon>
        <taxon>Chlorella clade</taxon>
        <taxon>Micractinium</taxon>
    </lineage>
</organism>
<keyword evidence="2" id="KW-1133">Transmembrane helix</keyword>
<evidence type="ECO:0000256" key="2">
    <source>
        <dbReference type="SAM" id="Phobius"/>
    </source>
</evidence>
<feature type="compositionally biased region" description="Low complexity" evidence="1">
    <location>
        <begin position="1"/>
        <end position="13"/>
    </location>
</feature>
<keyword evidence="2" id="KW-0812">Transmembrane</keyword>
<feature type="region of interest" description="Disordered" evidence="1">
    <location>
        <begin position="1"/>
        <end position="25"/>
    </location>
</feature>
<proteinExistence type="predicted"/>
<gene>
    <name evidence="3" type="ORF">C2E20_4491</name>
</gene>
<protein>
    <submittedName>
        <fullName evidence="3">Urea transporter 2</fullName>
    </submittedName>
</protein>
<sequence>MAAGCGPAAAAVPPSTPQARGARDTQRPKLALVKSLKFSVPLLEAEFQQEVSRKGRGQDLCLSALRLLIWALAARHLAAGELPAAVRLAAGALLPATAALLLLAAAPQCSGRVQLSAALQVVSDACGFAAIHLGQAGSGGGALRQQALAGPVLQAASYLAFVTLCSNVTFLTAYIGATVTLLLQLFAVRAAWQAAAPDVSTLHELLCVAALAAAYALPLCMVHAKEARQRVAFAAARGRAVCCAYADAWASLSFVIPGLAQAITAWVHLRG</sequence>
<comment type="caution">
    <text evidence="3">The sequence shown here is derived from an EMBL/GenBank/DDBJ whole genome shotgun (WGS) entry which is preliminary data.</text>
</comment>
<keyword evidence="2" id="KW-0472">Membrane</keyword>
<feature type="transmembrane region" description="Helical" evidence="2">
    <location>
        <begin position="84"/>
        <end position="106"/>
    </location>
</feature>